<comment type="caution">
    <text evidence="2">The sequence shown here is derived from an EMBL/GenBank/DDBJ whole genome shotgun (WGS) entry which is preliminary data.</text>
</comment>
<dbReference type="EMBL" id="WQLB01000050">
    <property type="protein sequence ID" value="MVN89267.1"/>
    <property type="molecule type" value="Genomic_DNA"/>
</dbReference>
<dbReference type="AlphaFoldDB" id="A0A7C9HUR6"/>
<keyword evidence="1" id="KW-1133">Transmembrane helix</keyword>
<organism evidence="2 3">
    <name type="scientific">Deinococcus arboris</name>
    <dbReference type="NCBI Taxonomy" id="2682977"/>
    <lineage>
        <taxon>Bacteria</taxon>
        <taxon>Thermotogati</taxon>
        <taxon>Deinococcota</taxon>
        <taxon>Deinococci</taxon>
        <taxon>Deinococcales</taxon>
        <taxon>Deinococcaceae</taxon>
        <taxon>Deinococcus</taxon>
    </lineage>
</organism>
<keyword evidence="1" id="KW-0812">Transmembrane</keyword>
<protein>
    <submittedName>
        <fullName evidence="2">Uncharacterized protein</fullName>
    </submittedName>
</protein>
<sequence>MAARPVMTPAAARAGRAVALLLALLVTVPGVLNPLQPGWLSNVNLVFHEAGHVLLMWAGETVTLLGGSAVQVLVPAACVATFLARQERFAAGLVTLWLGHSLAGVAAYIRDAPARELPLLTGDPDTHDWWQLLVGWNALGAADPLGRFMLFLAYAAVILGTLLAVWNELNSSPEPA</sequence>
<name>A0A7C9HUR6_9DEIO</name>
<feature type="transmembrane region" description="Helical" evidence="1">
    <location>
        <begin position="90"/>
        <end position="109"/>
    </location>
</feature>
<accession>A0A7C9HUR6</accession>
<keyword evidence="3" id="KW-1185">Reference proteome</keyword>
<evidence type="ECO:0000256" key="1">
    <source>
        <dbReference type="SAM" id="Phobius"/>
    </source>
</evidence>
<dbReference type="RefSeq" id="WP_157461524.1">
    <property type="nucleotide sequence ID" value="NZ_WQLB01000050.1"/>
</dbReference>
<feature type="transmembrane region" description="Helical" evidence="1">
    <location>
        <begin position="148"/>
        <end position="166"/>
    </location>
</feature>
<gene>
    <name evidence="2" type="ORF">GO986_21255</name>
</gene>
<feature type="transmembrane region" description="Helical" evidence="1">
    <location>
        <begin position="62"/>
        <end position="83"/>
    </location>
</feature>
<reference evidence="2 3" key="1">
    <citation type="submission" date="2019-12" db="EMBL/GenBank/DDBJ databases">
        <title>Deinococcus sp. HMF7620 Genome sequencing and assembly.</title>
        <authorList>
            <person name="Kang H."/>
            <person name="Kim H."/>
            <person name="Joh K."/>
        </authorList>
    </citation>
    <scope>NUCLEOTIDE SEQUENCE [LARGE SCALE GENOMIC DNA]</scope>
    <source>
        <strain evidence="2 3">HMF7620</strain>
    </source>
</reference>
<evidence type="ECO:0000313" key="3">
    <source>
        <dbReference type="Proteomes" id="UP000483286"/>
    </source>
</evidence>
<evidence type="ECO:0000313" key="2">
    <source>
        <dbReference type="EMBL" id="MVN89267.1"/>
    </source>
</evidence>
<keyword evidence="1" id="KW-0472">Membrane</keyword>
<proteinExistence type="predicted"/>
<dbReference type="Proteomes" id="UP000483286">
    <property type="component" value="Unassembled WGS sequence"/>
</dbReference>